<protein>
    <submittedName>
        <fullName evidence="1">Uncharacterized protein</fullName>
    </submittedName>
</protein>
<reference evidence="1" key="1">
    <citation type="submission" date="2020-01" db="EMBL/GenBank/DDBJ databases">
        <authorList>
            <person name="Mishra B."/>
        </authorList>
    </citation>
    <scope>NUCLEOTIDE SEQUENCE [LARGE SCALE GENOMIC DNA]</scope>
</reference>
<organism evidence="1 2">
    <name type="scientific">Microthlaspi erraticum</name>
    <dbReference type="NCBI Taxonomy" id="1685480"/>
    <lineage>
        <taxon>Eukaryota</taxon>
        <taxon>Viridiplantae</taxon>
        <taxon>Streptophyta</taxon>
        <taxon>Embryophyta</taxon>
        <taxon>Tracheophyta</taxon>
        <taxon>Spermatophyta</taxon>
        <taxon>Magnoliopsida</taxon>
        <taxon>eudicotyledons</taxon>
        <taxon>Gunneridae</taxon>
        <taxon>Pentapetalae</taxon>
        <taxon>rosids</taxon>
        <taxon>malvids</taxon>
        <taxon>Brassicales</taxon>
        <taxon>Brassicaceae</taxon>
        <taxon>Coluteocarpeae</taxon>
        <taxon>Microthlaspi</taxon>
    </lineage>
</organism>
<comment type="caution">
    <text evidence="1">The sequence shown here is derived from an EMBL/GenBank/DDBJ whole genome shotgun (WGS) entry which is preliminary data.</text>
</comment>
<gene>
    <name evidence="1" type="ORF">MERR_LOCUS6944</name>
</gene>
<dbReference type="EMBL" id="CACVBM020000477">
    <property type="protein sequence ID" value="CAA7019709.1"/>
    <property type="molecule type" value="Genomic_DNA"/>
</dbReference>
<accession>A0A6D2HTY3</accession>
<dbReference type="Proteomes" id="UP000467841">
    <property type="component" value="Unassembled WGS sequence"/>
</dbReference>
<name>A0A6D2HTY3_9BRAS</name>
<evidence type="ECO:0000313" key="2">
    <source>
        <dbReference type="Proteomes" id="UP000467841"/>
    </source>
</evidence>
<sequence length="90" mass="10446">MKPFPDFLKKNYLLFSLRFRTFLFPFNSFSLLQTAAVEKTEGKKLMTEEGFDSKKGGRSAVMRAKDYKNIFKKMPFVGTRYPDQSAMADI</sequence>
<proteinExistence type="predicted"/>
<dbReference type="AlphaFoldDB" id="A0A6D2HTY3"/>
<evidence type="ECO:0000313" key="1">
    <source>
        <dbReference type="EMBL" id="CAA7019709.1"/>
    </source>
</evidence>
<keyword evidence="2" id="KW-1185">Reference proteome</keyword>